<reference evidence="12" key="1">
    <citation type="submission" date="2022-11" db="EMBL/GenBank/DDBJ databases">
        <title>Genome Sequence of Cubamyces cubensis.</title>
        <authorList>
            <person name="Buettner E."/>
        </authorList>
    </citation>
    <scope>NUCLEOTIDE SEQUENCE</scope>
    <source>
        <strain evidence="12">MPL-01</strain>
    </source>
</reference>
<dbReference type="Gene3D" id="3.30.830.10">
    <property type="entry name" value="Metalloenzyme, LuxS/M16 peptidase-like"/>
    <property type="match status" value="4"/>
</dbReference>
<protein>
    <recommendedName>
        <fullName evidence="14">Insulin-degrading enzyme</fullName>
    </recommendedName>
</protein>
<dbReference type="InterPro" id="IPR054734">
    <property type="entry name" value="PqqF-like_C_4"/>
</dbReference>
<dbReference type="Pfam" id="PF22456">
    <property type="entry name" value="PqqF-like_C_4"/>
    <property type="match status" value="1"/>
</dbReference>
<comment type="caution">
    <text evidence="12">The sequence shown here is derived from an EMBL/GenBank/DDBJ whole genome shotgun (WGS) entry which is preliminary data.</text>
</comment>
<proteinExistence type="inferred from homology"/>
<evidence type="ECO:0000313" key="13">
    <source>
        <dbReference type="Proteomes" id="UP001215151"/>
    </source>
</evidence>
<dbReference type="GO" id="GO:0046872">
    <property type="term" value="F:metal ion binding"/>
    <property type="evidence" value="ECO:0007669"/>
    <property type="project" value="UniProtKB-KW"/>
</dbReference>
<feature type="domain" description="Peptidase M16 N-terminal" evidence="8">
    <location>
        <begin position="91"/>
        <end position="222"/>
    </location>
</feature>
<dbReference type="FunFam" id="3.30.830.10:FF:000005">
    <property type="entry name" value="nardilysin isoform X1"/>
    <property type="match status" value="1"/>
</dbReference>
<organism evidence="12 13">
    <name type="scientific">Trametes cubensis</name>
    <dbReference type="NCBI Taxonomy" id="1111947"/>
    <lineage>
        <taxon>Eukaryota</taxon>
        <taxon>Fungi</taxon>
        <taxon>Dikarya</taxon>
        <taxon>Basidiomycota</taxon>
        <taxon>Agaricomycotina</taxon>
        <taxon>Agaricomycetes</taxon>
        <taxon>Polyporales</taxon>
        <taxon>Polyporaceae</taxon>
        <taxon>Trametes</taxon>
    </lineage>
</organism>
<dbReference type="InterPro" id="IPR011249">
    <property type="entry name" value="Metalloenz_LuxS/M16"/>
</dbReference>
<evidence type="ECO:0008006" key="14">
    <source>
        <dbReference type="Google" id="ProtNLM"/>
    </source>
</evidence>
<dbReference type="Pfam" id="PF05193">
    <property type="entry name" value="Peptidase_M16_C"/>
    <property type="match status" value="1"/>
</dbReference>
<evidence type="ECO:0000259" key="11">
    <source>
        <dbReference type="Pfam" id="PF22456"/>
    </source>
</evidence>
<dbReference type="GO" id="GO:0004222">
    <property type="term" value="F:metalloendopeptidase activity"/>
    <property type="evidence" value="ECO:0007669"/>
    <property type="project" value="TreeGrafter"/>
</dbReference>
<gene>
    <name evidence="12" type="ORF">ONZ51_g4915</name>
</gene>
<dbReference type="GO" id="GO:0043171">
    <property type="term" value="P:peptide catabolic process"/>
    <property type="evidence" value="ECO:0007669"/>
    <property type="project" value="TreeGrafter"/>
</dbReference>
<dbReference type="PANTHER" id="PTHR43690:SF18">
    <property type="entry name" value="INSULIN-DEGRADING ENZYME-RELATED"/>
    <property type="match status" value="1"/>
</dbReference>
<dbReference type="EMBL" id="JAPEVG010000100">
    <property type="protein sequence ID" value="KAJ8483108.1"/>
    <property type="molecule type" value="Genomic_DNA"/>
</dbReference>
<evidence type="ECO:0000256" key="2">
    <source>
        <dbReference type="ARBA" id="ARBA00022670"/>
    </source>
</evidence>
<evidence type="ECO:0000256" key="1">
    <source>
        <dbReference type="ARBA" id="ARBA00007261"/>
    </source>
</evidence>
<dbReference type="Pfam" id="PF00675">
    <property type="entry name" value="Peptidase_M16"/>
    <property type="match status" value="1"/>
</dbReference>
<keyword evidence="13" id="KW-1185">Reference proteome</keyword>
<keyword evidence="5" id="KW-0862">Zinc</keyword>
<evidence type="ECO:0000259" key="10">
    <source>
        <dbReference type="Pfam" id="PF16187"/>
    </source>
</evidence>
<evidence type="ECO:0000259" key="9">
    <source>
        <dbReference type="Pfam" id="PF05193"/>
    </source>
</evidence>
<keyword evidence="4" id="KW-0378">Hydrolase</keyword>
<dbReference type="InterPro" id="IPR007863">
    <property type="entry name" value="Peptidase_M16_C"/>
</dbReference>
<dbReference type="PANTHER" id="PTHR43690">
    <property type="entry name" value="NARDILYSIN"/>
    <property type="match status" value="1"/>
</dbReference>
<dbReference type="InterPro" id="IPR050626">
    <property type="entry name" value="Peptidase_M16"/>
</dbReference>
<evidence type="ECO:0000256" key="4">
    <source>
        <dbReference type="ARBA" id="ARBA00022801"/>
    </source>
</evidence>
<evidence type="ECO:0000259" key="8">
    <source>
        <dbReference type="Pfam" id="PF00675"/>
    </source>
</evidence>
<feature type="domain" description="Peptidase M16 middle/third" evidence="10">
    <location>
        <begin position="486"/>
        <end position="785"/>
    </location>
</feature>
<evidence type="ECO:0000256" key="5">
    <source>
        <dbReference type="ARBA" id="ARBA00022833"/>
    </source>
</evidence>
<dbReference type="FunFam" id="3.30.830.10:FF:000003">
    <property type="entry name" value="Insulin-degrading enzyme"/>
    <property type="match status" value="1"/>
</dbReference>
<dbReference type="Proteomes" id="UP001215151">
    <property type="component" value="Unassembled WGS sequence"/>
</dbReference>
<dbReference type="InterPro" id="IPR032632">
    <property type="entry name" value="Peptidase_M16_M"/>
</dbReference>
<name>A0AAD7XE58_9APHY</name>
<dbReference type="InterPro" id="IPR011765">
    <property type="entry name" value="Pept_M16_N"/>
</dbReference>
<keyword evidence="2" id="KW-0645">Protease</keyword>
<dbReference type="AlphaFoldDB" id="A0AAD7XE58"/>
<feature type="domain" description="Coenzyme PQQ synthesis protein F-like C-terminal lobe" evidence="11">
    <location>
        <begin position="890"/>
        <end position="990"/>
    </location>
</feature>
<evidence type="ECO:0000313" key="12">
    <source>
        <dbReference type="EMBL" id="KAJ8483108.1"/>
    </source>
</evidence>
<feature type="region of interest" description="Disordered" evidence="7">
    <location>
        <begin position="248"/>
        <end position="298"/>
    </location>
</feature>
<dbReference type="SUPFAM" id="SSF63411">
    <property type="entry name" value="LuxS/MPP-like metallohydrolase"/>
    <property type="match status" value="4"/>
</dbReference>
<comment type="similarity">
    <text evidence="1">Belongs to the peptidase M16 family.</text>
</comment>
<feature type="domain" description="Peptidase M16 C-terminal" evidence="9">
    <location>
        <begin position="326"/>
        <end position="473"/>
    </location>
</feature>
<sequence>MQRLLAAARRPILSRPPSLSGPPSRFPLGLGPRLGFAMVASGNPADPTTGTWQRVSSGPVPYEVYSKPVEKSPQDDREYRVIRLDNGLQAMLVHDAKADKAAASLDVAVGHLYDPLDSVAISHTAKGTEQYPKENEYSEYLAKNNGSSNAYTGTSNTNYYFNVATTALPGALSRFAAFFHCPLFAPSCTVRELNAVDSEHKKNHQSDMWRIFQVNKHLSKPGHPWRKFGSGNKESLSKVGRELKEKGLLQNGNGQNGNGTAAMKSADGSLAATPNDSRAASPAPSASSANSELEGDGGVVGRETRRRLVEWWSREYCAGRMRLAESLDELADMVASLFSPIPNRGREPLHMINDHPFGPNEMGTLVSLQTIMSFHALEISFPLPYLPPFWRHKPAGFLAHFLGHEGPGSLHSYMKQKGWITALSAGPQNLARGFAMFKITLYMTPQGFEQYETLIHTVFKYISMLRSSNFPAWYQRERSLISATRFRFAEKRRPDDYAVWVSEHMSWPVPRELILSAPQLVQEWDENDPVNGGEREMREILDTLVIERSRTVLMAKAEEYERVRGKDSIAWEKEPWYGTSYHVERLSEDFVKKANEPNDLKELFLPGPNEFIPTNLDVEKREVEKPAKRPFLVRETPLSSLWHKKDDQFWVPKAQVIMDIRSPVPNTSGRTFVMTRLFADLVTDSLTEFAYDADLAGLSYYFGGHSLGLYMTLNGYNDKLHVLAKHVLERVRNLKVSPDRLEVMKDQAKREYENFFLGQPYRLSDYYARYMLSEREWTMSELLEEVPTVTPEELQTHIAAVLSKVNIQMLVVGNMYKDEAARLAQMAEDILQTSSIPASEVIERSLVLPSGSNFIWTTPVPNKDEPNSSLSYYIHIGKTTEPRVRASAALLAHILSEPAFNVLRTREQLGYIVSASQWNLTGGGETGIRIVVQSERQPAHLEQRVEAFLREMDEKLQTMSTEEFQEHRVALQKRWREAPKNLGEEVNRYWGHIEQGYLDFHRRDNDADLLESITKDDILALFRSRAGPSSTSRAKLSIHVKSQKPRPAKISVAAMEAFAKKVAEHGYAVDEQAWKANLAAEGDAPLEKFANYWRDTLLAQASTVSPQVAQELTKEVPALLEQYPASDDGKDVVIEGATFVQEPKAFRASLEPSERPRALVDWNDLPTSKF</sequence>
<dbReference type="GO" id="GO:0005739">
    <property type="term" value="C:mitochondrion"/>
    <property type="evidence" value="ECO:0007669"/>
    <property type="project" value="TreeGrafter"/>
</dbReference>
<keyword evidence="6" id="KW-0482">Metalloprotease</keyword>
<evidence type="ECO:0000256" key="6">
    <source>
        <dbReference type="ARBA" id="ARBA00023049"/>
    </source>
</evidence>
<keyword evidence="3" id="KW-0479">Metal-binding</keyword>
<evidence type="ECO:0000256" key="7">
    <source>
        <dbReference type="SAM" id="MobiDB-lite"/>
    </source>
</evidence>
<dbReference type="GO" id="GO:0005829">
    <property type="term" value="C:cytosol"/>
    <property type="evidence" value="ECO:0007669"/>
    <property type="project" value="TreeGrafter"/>
</dbReference>
<accession>A0AAD7XE58</accession>
<dbReference type="Pfam" id="PF16187">
    <property type="entry name" value="Peptidase_M16_M"/>
    <property type="match status" value="1"/>
</dbReference>
<dbReference type="GO" id="GO:0051603">
    <property type="term" value="P:proteolysis involved in protein catabolic process"/>
    <property type="evidence" value="ECO:0007669"/>
    <property type="project" value="TreeGrafter"/>
</dbReference>
<evidence type="ECO:0000256" key="3">
    <source>
        <dbReference type="ARBA" id="ARBA00022723"/>
    </source>
</evidence>
<feature type="compositionally biased region" description="Low complexity" evidence="7">
    <location>
        <begin position="277"/>
        <end position="289"/>
    </location>
</feature>